<sequence>MKAISLGNRAFEGLNNAYLLEGEVTTLVDTGIATPDTEQGLRDGLADAGYEFTDVDQLLLTHFHADHVGLAGAVQEESDAVVRVHEADAPLVAQDADARTAMEERQRAALDRWGMPEDAQSELLGVLDGSDGIEGSAPEVTPFESGEAFAAGDRTLEAVHLPGHSAGLCGFACASDYVGLSGSGRDLFSGDALLPYYTPNVGGADVRVERPLAEYLDTLTRIAEGGYARAWPGHRGPIVDPTGRARDIAVHHRERTGRVLAALRDHGPADAWTVSARLFGGLSSIHILHGPGEASAHLDHLAEGGLLTVTETSSREYELTDAADDESAVDDLFPALAVE</sequence>
<evidence type="ECO:0000259" key="1">
    <source>
        <dbReference type="SMART" id="SM00849"/>
    </source>
</evidence>
<dbReference type="Gene3D" id="3.60.15.10">
    <property type="entry name" value="Ribonuclease Z/Hydroxyacylglutathione hydrolase-like"/>
    <property type="match status" value="1"/>
</dbReference>
<dbReference type="Pfam" id="PF00753">
    <property type="entry name" value="Lactamase_B"/>
    <property type="match status" value="1"/>
</dbReference>
<dbReference type="SMART" id="SM00849">
    <property type="entry name" value="Lactamase_B"/>
    <property type="match status" value="1"/>
</dbReference>
<dbReference type="SUPFAM" id="SSF56281">
    <property type="entry name" value="Metallo-hydrolase/oxidoreductase"/>
    <property type="match status" value="1"/>
</dbReference>
<dbReference type="OrthoDB" id="205181at2157"/>
<name>A0A6B0GWL8_9EURY</name>
<dbReference type="InterPro" id="IPR050662">
    <property type="entry name" value="Sec-metab_biosynth-thioest"/>
</dbReference>
<comment type="caution">
    <text evidence="2">The sequence shown here is derived from an EMBL/GenBank/DDBJ whole genome shotgun (WGS) entry which is preliminary data.</text>
</comment>
<accession>A0A6B0GWL8</accession>
<dbReference type="Proteomes" id="UP000451471">
    <property type="component" value="Unassembled WGS sequence"/>
</dbReference>
<feature type="domain" description="Metallo-beta-lactamase" evidence="1">
    <location>
        <begin position="14"/>
        <end position="234"/>
    </location>
</feature>
<dbReference type="GO" id="GO:0016787">
    <property type="term" value="F:hydrolase activity"/>
    <property type="evidence" value="ECO:0007669"/>
    <property type="project" value="UniProtKB-KW"/>
</dbReference>
<keyword evidence="3" id="KW-1185">Reference proteome</keyword>
<proteinExistence type="predicted"/>
<reference evidence="2 3" key="1">
    <citation type="submission" date="2019-12" db="EMBL/GenBank/DDBJ databases">
        <title>Halocatena pleomorpha gen. nov. sp. nov., an extremely halophilic archaeon of family Halobacteriaceae isolated from saltpan soil.</title>
        <authorList>
            <person name="Pal Y."/>
            <person name="Verma A."/>
            <person name="Krishnamurthi S."/>
            <person name="Kumar P."/>
        </authorList>
    </citation>
    <scope>NUCLEOTIDE SEQUENCE [LARGE SCALE GENOMIC DNA]</scope>
    <source>
        <strain evidence="2 3">JCM 16495</strain>
    </source>
</reference>
<dbReference type="AlphaFoldDB" id="A0A6B0GWL8"/>
<dbReference type="InterPro" id="IPR036866">
    <property type="entry name" value="RibonucZ/Hydroxyglut_hydro"/>
</dbReference>
<dbReference type="PANTHER" id="PTHR23131">
    <property type="entry name" value="ENDORIBONUCLEASE LACTB2"/>
    <property type="match status" value="1"/>
</dbReference>
<evidence type="ECO:0000313" key="2">
    <source>
        <dbReference type="EMBL" id="MWG36138.1"/>
    </source>
</evidence>
<keyword evidence="2" id="KW-0378">Hydrolase</keyword>
<dbReference type="PANTHER" id="PTHR23131:SF4">
    <property type="entry name" value="METALLO-BETA-LACTAMASE SUPERFAMILY POTEIN"/>
    <property type="match status" value="1"/>
</dbReference>
<gene>
    <name evidence="2" type="ORF">GQS65_16880</name>
</gene>
<organism evidence="2 3">
    <name type="scientific">Halomarina oriensis</name>
    <dbReference type="NCBI Taxonomy" id="671145"/>
    <lineage>
        <taxon>Archaea</taxon>
        <taxon>Methanobacteriati</taxon>
        <taxon>Methanobacteriota</taxon>
        <taxon>Stenosarchaea group</taxon>
        <taxon>Halobacteria</taxon>
        <taxon>Halobacteriales</taxon>
        <taxon>Natronomonadaceae</taxon>
        <taxon>Halomarina</taxon>
    </lineage>
</organism>
<dbReference type="InterPro" id="IPR001279">
    <property type="entry name" value="Metallo-B-lactamas"/>
</dbReference>
<dbReference type="CDD" id="cd07725">
    <property type="entry name" value="TTHA1429-like_MBL-fold"/>
    <property type="match status" value="1"/>
</dbReference>
<protein>
    <submittedName>
        <fullName evidence="2">MBL fold metallo-hydrolase</fullName>
    </submittedName>
</protein>
<dbReference type="EMBL" id="WSZK01000030">
    <property type="protein sequence ID" value="MWG36138.1"/>
    <property type="molecule type" value="Genomic_DNA"/>
</dbReference>
<evidence type="ECO:0000313" key="3">
    <source>
        <dbReference type="Proteomes" id="UP000451471"/>
    </source>
</evidence>
<dbReference type="RefSeq" id="WP_158205793.1">
    <property type="nucleotide sequence ID" value="NZ_WSZK01000030.1"/>
</dbReference>